<proteinExistence type="predicted"/>
<dbReference type="InterPro" id="IPR025534">
    <property type="entry name" value="DUF4420"/>
</dbReference>
<reference evidence="1 2" key="1">
    <citation type="submission" date="2024-09" db="EMBL/GenBank/DDBJ databases">
        <authorList>
            <person name="Salinas-Garcia M.A."/>
            <person name="Prieme A."/>
        </authorList>
    </citation>
    <scope>NUCLEOTIDE SEQUENCE [LARGE SCALE GENOMIC DNA]</scope>
    <source>
        <strain evidence="1 2">DSM 21081</strain>
    </source>
</reference>
<dbReference type="RefSeq" id="WP_373973288.1">
    <property type="nucleotide sequence ID" value="NZ_JBHDLJ010000018.1"/>
</dbReference>
<organism evidence="1 2">
    <name type="scientific">Arthrobacter halodurans</name>
    <dbReference type="NCBI Taxonomy" id="516699"/>
    <lineage>
        <taxon>Bacteria</taxon>
        <taxon>Bacillati</taxon>
        <taxon>Actinomycetota</taxon>
        <taxon>Actinomycetes</taxon>
        <taxon>Micrococcales</taxon>
        <taxon>Micrococcaceae</taxon>
        <taxon>Arthrobacter</taxon>
    </lineage>
</organism>
<keyword evidence="2" id="KW-1185">Reference proteome</keyword>
<evidence type="ECO:0000313" key="2">
    <source>
        <dbReference type="Proteomes" id="UP001575652"/>
    </source>
</evidence>
<evidence type="ECO:0000313" key="1">
    <source>
        <dbReference type="EMBL" id="MFB0836112.1"/>
    </source>
</evidence>
<comment type="caution">
    <text evidence="1">The sequence shown here is derived from an EMBL/GenBank/DDBJ whole genome shotgun (WGS) entry which is preliminary data.</text>
</comment>
<dbReference type="Pfam" id="PF14390">
    <property type="entry name" value="DUF4420"/>
    <property type="match status" value="1"/>
</dbReference>
<dbReference type="Proteomes" id="UP001575652">
    <property type="component" value="Unassembled WGS sequence"/>
</dbReference>
<sequence>MTAVVETSSAIFAFLGTQVSAARRLIVRTSDVLTEFGPLAHAIDGSGNPSLLIPVAGHQTCVEDWQNRAVTFGQRTIKSQAGPQEFLVLQCREPRLLGPFCLLVDDILEAASECPQEAPALARDTLERWKELLRDTKPPLLSDAQLVGLLGELTFLDELTFHNGADALRYWLGPRRARHDFVFASASVEVKATVSRESFTVTIHGSKQLEAPPGGTLFIRGYQFESSPVGTSVPQLLYRLVENGLSRYELFELVEKMGYSEADAGHYAERRYTLICERTSLVDESFPRLTQETVASQILDQITGLQYSVDLASQRNDSLDIAALVVELVP</sequence>
<name>A0ABV4UR23_9MICC</name>
<gene>
    <name evidence="1" type="ORF">ACETWP_16100</name>
</gene>
<accession>A0ABV4UR23</accession>
<protein>
    <submittedName>
        <fullName evidence="1">PD-(D/E)XK motif protein</fullName>
    </submittedName>
</protein>
<dbReference type="EMBL" id="JBHDLJ010000018">
    <property type="protein sequence ID" value="MFB0836112.1"/>
    <property type="molecule type" value="Genomic_DNA"/>
</dbReference>